<keyword evidence="1" id="KW-0175">Coiled coil</keyword>
<evidence type="ECO:0000313" key="4">
    <source>
        <dbReference type="Proteomes" id="UP001154078"/>
    </source>
</evidence>
<dbReference type="Proteomes" id="UP001154078">
    <property type="component" value="Chromosome 1"/>
</dbReference>
<dbReference type="OrthoDB" id="7606590at2759"/>
<feature type="region of interest" description="Disordered" evidence="2">
    <location>
        <begin position="385"/>
        <end position="407"/>
    </location>
</feature>
<evidence type="ECO:0000256" key="1">
    <source>
        <dbReference type="SAM" id="Coils"/>
    </source>
</evidence>
<proteinExistence type="predicted"/>
<sequence>MSKPYSLVCFMDEILKNEQKSIDIVPSKWLHFNDEEDMVCPFLSKFSDSNVCHLHKLVKELKSPIDTWKLFRAEIKGYAETYEEALKKLEILKEESDVFSTEDDQLAKEVTKKKNRLKGQKGSTSKSYKSVLPSIDLTQPMDMEKTISKMVKNPKKGASMSNEMDELSLHDIVYNESNSEKTELSNLEEVRSETVTLSPVSTNSREKQVTLSTINEDIQDLKEYVTNSFKKLASQLSMLQSEVVGTKIGLERLIKRRDVAAPEHEQFKLPFTSLKEFQEFDQKITTDEATKEKVAEIIWTLLEINKPLNKTLTNIFAKFCSRQVIANYTAKNPVPGKFVMKDTALYACAFAKVNEELKKQNKPPVNEVSFYKSIGAVINCSRDWDGQREKRKKQTIDASAKDADTNE</sequence>
<feature type="coiled-coil region" evidence="1">
    <location>
        <begin position="75"/>
        <end position="102"/>
    </location>
</feature>
<reference evidence="3" key="1">
    <citation type="submission" date="2021-12" db="EMBL/GenBank/DDBJ databases">
        <authorList>
            <person name="King R."/>
        </authorList>
    </citation>
    <scope>NUCLEOTIDE SEQUENCE</scope>
</reference>
<dbReference type="AlphaFoldDB" id="A0A9P0ASA4"/>
<evidence type="ECO:0000256" key="2">
    <source>
        <dbReference type="SAM" id="MobiDB-lite"/>
    </source>
</evidence>
<accession>A0A9P0ASA4</accession>
<keyword evidence="4" id="KW-1185">Reference proteome</keyword>
<organism evidence="3 4">
    <name type="scientific">Brassicogethes aeneus</name>
    <name type="common">Rape pollen beetle</name>
    <name type="synonym">Meligethes aeneus</name>
    <dbReference type="NCBI Taxonomy" id="1431903"/>
    <lineage>
        <taxon>Eukaryota</taxon>
        <taxon>Metazoa</taxon>
        <taxon>Ecdysozoa</taxon>
        <taxon>Arthropoda</taxon>
        <taxon>Hexapoda</taxon>
        <taxon>Insecta</taxon>
        <taxon>Pterygota</taxon>
        <taxon>Neoptera</taxon>
        <taxon>Endopterygota</taxon>
        <taxon>Coleoptera</taxon>
        <taxon>Polyphaga</taxon>
        <taxon>Cucujiformia</taxon>
        <taxon>Nitidulidae</taxon>
        <taxon>Meligethinae</taxon>
        <taxon>Brassicogethes</taxon>
    </lineage>
</organism>
<name>A0A9P0ASA4_BRAAE</name>
<protein>
    <recommendedName>
        <fullName evidence="5">DUF4806 domain-containing protein</fullName>
    </recommendedName>
</protein>
<dbReference type="EMBL" id="OV121132">
    <property type="protein sequence ID" value="CAH0547124.1"/>
    <property type="molecule type" value="Genomic_DNA"/>
</dbReference>
<evidence type="ECO:0000313" key="3">
    <source>
        <dbReference type="EMBL" id="CAH0547124.1"/>
    </source>
</evidence>
<gene>
    <name evidence="3" type="ORF">MELIAE_LOCUS1168</name>
</gene>
<evidence type="ECO:0008006" key="5">
    <source>
        <dbReference type="Google" id="ProtNLM"/>
    </source>
</evidence>